<dbReference type="KEGG" id="tmb:Thimo_1411"/>
<keyword evidence="5" id="KW-1185">Reference proteome</keyword>
<evidence type="ECO:0000313" key="5">
    <source>
        <dbReference type="Proteomes" id="UP000010816"/>
    </source>
</evidence>
<feature type="coiled-coil region" evidence="1">
    <location>
        <begin position="73"/>
        <end position="108"/>
    </location>
</feature>
<name>L0GXV0_9GAMM</name>
<feature type="region of interest" description="Disordered" evidence="2">
    <location>
        <begin position="188"/>
        <end position="220"/>
    </location>
</feature>
<dbReference type="Proteomes" id="UP000010816">
    <property type="component" value="Chromosome"/>
</dbReference>
<keyword evidence="1" id="KW-0175">Coiled coil</keyword>
<gene>
    <name evidence="4" type="ORF">Thimo_1411</name>
</gene>
<dbReference type="HOGENOM" id="CLU_116320_0_0_6"/>
<accession>L0GXV0</accession>
<feature type="transmembrane region" description="Helical" evidence="3">
    <location>
        <begin position="114"/>
        <end position="131"/>
    </location>
</feature>
<evidence type="ECO:0000256" key="3">
    <source>
        <dbReference type="SAM" id="Phobius"/>
    </source>
</evidence>
<keyword evidence="3" id="KW-0472">Membrane</keyword>
<evidence type="ECO:0000256" key="1">
    <source>
        <dbReference type="SAM" id="Coils"/>
    </source>
</evidence>
<feature type="transmembrane region" description="Helical" evidence="3">
    <location>
        <begin position="40"/>
        <end position="61"/>
    </location>
</feature>
<protein>
    <submittedName>
        <fullName evidence="4">Uncharacterized protein family (UPF0104)</fullName>
    </submittedName>
</protein>
<dbReference type="AlphaFoldDB" id="L0GXV0"/>
<feature type="transmembrane region" description="Helical" evidence="3">
    <location>
        <begin position="9"/>
        <end position="28"/>
    </location>
</feature>
<dbReference type="eggNOG" id="ENOG502ZAYZ">
    <property type="taxonomic scope" value="Bacteria"/>
</dbReference>
<dbReference type="EMBL" id="CP003051">
    <property type="protein sequence ID" value="AGA90205.1"/>
    <property type="molecule type" value="Genomic_DNA"/>
</dbReference>
<feature type="transmembrane region" description="Helical" evidence="3">
    <location>
        <begin position="137"/>
        <end position="154"/>
    </location>
</feature>
<evidence type="ECO:0000313" key="4">
    <source>
        <dbReference type="EMBL" id="AGA90205.1"/>
    </source>
</evidence>
<organism evidence="4 5">
    <name type="scientific">Thioflavicoccus mobilis 8321</name>
    <dbReference type="NCBI Taxonomy" id="765912"/>
    <lineage>
        <taxon>Bacteria</taxon>
        <taxon>Pseudomonadati</taxon>
        <taxon>Pseudomonadota</taxon>
        <taxon>Gammaproteobacteria</taxon>
        <taxon>Chromatiales</taxon>
        <taxon>Chromatiaceae</taxon>
        <taxon>Thioflavicoccus</taxon>
    </lineage>
</organism>
<proteinExistence type="predicted"/>
<reference evidence="4 5" key="1">
    <citation type="submission" date="2011-09" db="EMBL/GenBank/DDBJ databases">
        <title>Complete sequence of chromosome of Thioflavicoccus mobilis 8321.</title>
        <authorList>
            <consortium name="US DOE Joint Genome Institute"/>
            <person name="Lucas S."/>
            <person name="Han J."/>
            <person name="Lapidus A."/>
            <person name="Cheng J.-F."/>
            <person name="Goodwin L."/>
            <person name="Pitluck S."/>
            <person name="Peters L."/>
            <person name="Ovchinnikova G."/>
            <person name="Lu M."/>
            <person name="Detter J.C."/>
            <person name="Han C."/>
            <person name="Tapia R."/>
            <person name="Land M."/>
            <person name="Hauser L."/>
            <person name="Kyrpides N."/>
            <person name="Ivanova N."/>
            <person name="Pagani I."/>
            <person name="Vogl K."/>
            <person name="Liu Z."/>
            <person name="Imhoff J."/>
            <person name="Thiel V."/>
            <person name="Frigaard N.-U."/>
            <person name="Bryant D."/>
            <person name="Woyke T."/>
        </authorList>
    </citation>
    <scope>NUCLEOTIDE SEQUENCE [LARGE SCALE GENOMIC DNA]</scope>
    <source>
        <strain evidence="4 5">8321</strain>
    </source>
</reference>
<keyword evidence="3" id="KW-1133">Transmembrane helix</keyword>
<evidence type="ECO:0000256" key="2">
    <source>
        <dbReference type="SAM" id="MobiDB-lite"/>
    </source>
</evidence>
<keyword evidence="3" id="KW-0812">Transmembrane</keyword>
<feature type="compositionally biased region" description="Basic and acidic residues" evidence="2">
    <location>
        <begin position="210"/>
        <end position="220"/>
    </location>
</feature>
<sequence length="220" mass="23964">MLRFSVPSLIKFLVGLLLVQGVTVLLVYTAERSDPTQTWWLFLAIGIAVSVLVALWFTSLAEGHRRKAESKLKERHYREREAIRTKLEKEKAKAIKSTEREAARARARAASGNMLKTGALVAGGVGVVLMMTQFVTVGLLSLTTAGGLMLGYGVRARQDRWRQDKLVTAGERPVNAITLDETKAIAAPARPAKRKTNAKAKGAEGQLVEDGARLGKTESP</sequence>